<comment type="caution">
    <text evidence="2">The sequence shown here is derived from an EMBL/GenBank/DDBJ whole genome shotgun (WGS) entry which is preliminary data.</text>
</comment>
<accession>A0A921U198</accession>
<dbReference type="EMBL" id="CM027689">
    <property type="protein sequence ID" value="KAG0514240.1"/>
    <property type="molecule type" value="Genomic_DNA"/>
</dbReference>
<feature type="region of interest" description="Disordered" evidence="1">
    <location>
        <begin position="1"/>
        <end position="20"/>
    </location>
</feature>
<evidence type="ECO:0000313" key="3">
    <source>
        <dbReference type="Proteomes" id="UP000807115"/>
    </source>
</evidence>
<evidence type="ECO:0000256" key="1">
    <source>
        <dbReference type="SAM" id="MobiDB-lite"/>
    </source>
</evidence>
<proteinExistence type="predicted"/>
<name>A0A921U198_SORBI</name>
<dbReference type="Proteomes" id="UP000807115">
    <property type="component" value="Chromosome 10"/>
</dbReference>
<dbReference type="AlphaFoldDB" id="A0A921U198"/>
<evidence type="ECO:0000313" key="2">
    <source>
        <dbReference type="EMBL" id="KAG0514240.1"/>
    </source>
</evidence>
<organism evidence="2 3">
    <name type="scientific">Sorghum bicolor</name>
    <name type="common">Sorghum</name>
    <name type="synonym">Sorghum vulgare</name>
    <dbReference type="NCBI Taxonomy" id="4558"/>
    <lineage>
        <taxon>Eukaryota</taxon>
        <taxon>Viridiplantae</taxon>
        <taxon>Streptophyta</taxon>
        <taxon>Embryophyta</taxon>
        <taxon>Tracheophyta</taxon>
        <taxon>Spermatophyta</taxon>
        <taxon>Magnoliopsida</taxon>
        <taxon>Liliopsida</taxon>
        <taxon>Poales</taxon>
        <taxon>Poaceae</taxon>
        <taxon>PACMAD clade</taxon>
        <taxon>Panicoideae</taxon>
        <taxon>Andropogonodae</taxon>
        <taxon>Andropogoneae</taxon>
        <taxon>Sorghinae</taxon>
        <taxon>Sorghum</taxon>
    </lineage>
</organism>
<reference evidence="2" key="1">
    <citation type="journal article" date="2019" name="BMC Genomics">
        <title>A new reference genome for Sorghum bicolor reveals high levels of sequence similarity between sweet and grain genotypes: implications for the genetics of sugar metabolism.</title>
        <authorList>
            <person name="Cooper E.A."/>
            <person name="Brenton Z.W."/>
            <person name="Flinn B.S."/>
            <person name="Jenkins J."/>
            <person name="Shu S."/>
            <person name="Flowers D."/>
            <person name="Luo F."/>
            <person name="Wang Y."/>
            <person name="Xia P."/>
            <person name="Barry K."/>
            <person name="Daum C."/>
            <person name="Lipzen A."/>
            <person name="Yoshinaga Y."/>
            <person name="Schmutz J."/>
            <person name="Saski C."/>
            <person name="Vermerris W."/>
            <person name="Kresovich S."/>
        </authorList>
    </citation>
    <scope>NUCLEOTIDE SEQUENCE</scope>
</reference>
<reference evidence="2" key="2">
    <citation type="submission" date="2020-10" db="EMBL/GenBank/DDBJ databases">
        <authorList>
            <person name="Cooper E.A."/>
            <person name="Brenton Z.W."/>
            <person name="Flinn B.S."/>
            <person name="Jenkins J."/>
            <person name="Shu S."/>
            <person name="Flowers D."/>
            <person name="Luo F."/>
            <person name="Wang Y."/>
            <person name="Xia P."/>
            <person name="Barry K."/>
            <person name="Daum C."/>
            <person name="Lipzen A."/>
            <person name="Yoshinaga Y."/>
            <person name="Schmutz J."/>
            <person name="Saski C."/>
            <person name="Vermerris W."/>
            <person name="Kresovich S."/>
        </authorList>
    </citation>
    <scope>NUCLEOTIDE SEQUENCE</scope>
</reference>
<gene>
    <name evidence="2" type="ORF">BDA96_10G173600</name>
</gene>
<protein>
    <submittedName>
        <fullName evidence="2">Uncharacterized protein</fullName>
    </submittedName>
</protein>
<sequence length="159" mass="16716">MASTATAPKRSVPSPRLGEQIASRLPYAPSMVGRSPASGPWHDGMAIPRGRCSPTTTVSAIHLPFTNSGGAGPSPLHQRCHAVVGPRWQRLLAWSPTAASSGLVPRGGSQLPGCDLYSSHDPSPGQWWICGAKGDPVRQPATVLLLYLRVPSHACSLLI</sequence>